<feature type="region of interest" description="Disordered" evidence="1">
    <location>
        <begin position="125"/>
        <end position="154"/>
    </location>
</feature>
<gene>
    <name evidence="2" type="ORF">BSAL_86290</name>
</gene>
<feature type="region of interest" description="Disordered" evidence="1">
    <location>
        <begin position="40"/>
        <end position="73"/>
    </location>
</feature>
<evidence type="ECO:0000256" key="1">
    <source>
        <dbReference type="SAM" id="MobiDB-lite"/>
    </source>
</evidence>
<feature type="compositionally biased region" description="Polar residues" evidence="1">
    <location>
        <begin position="1"/>
        <end position="12"/>
    </location>
</feature>
<dbReference type="AlphaFoldDB" id="A0A0S4J125"/>
<proteinExistence type="predicted"/>
<feature type="compositionally biased region" description="Polar residues" evidence="1">
    <location>
        <begin position="53"/>
        <end position="66"/>
    </location>
</feature>
<accession>A0A0S4J125</accession>
<dbReference type="VEuPathDB" id="TriTrypDB:BSAL_86290"/>
<dbReference type="OrthoDB" id="271562at2759"/>
<evidence type="ECO:0000313" key="2">
    <source>
        <dbReference type="EMBL" id="CUG79997.1"/>
    </source>
</evidence>
<dbReference type="EMBL" id="CYKH01001044">
    <property type="protein sequence ID" value="CUG79997.1"/>
    <property type="molecule type" value="Genomic_DNA"/>
</dbReference>
<dbReference type="Proteomes" id="UP000051952">
    <property type="component" value="Unassembled WGS sequence"/>
</dbReference>
<sequence length="246" mass="26809">MSKTYLHPSQRSLKTDQIGPSGHKNQYHIAVLEGNWLEERRGFGPQPTPKDVLSTTTQRVSYTDVDSQSRRDAKPMEAISFEAPRELLFFHGPGHIQSQYSVTELSYRGAAAPALTYKEVLGAEGVSPRRTRSNAKKSEANCGEETSASVTDGTLTDIGGVDASEYASSTAAATNSGATSKYHLPPIGAALTRDRFTTSKHVTIDATGAFLQQNLKDVYNRTGNVASRGEFLTSLNNAMHKTHLRY</sequence>
<feature type="region of interest" description="Disordered" evidence="1">
    <location>
        <begin position="1"/>
        <end position="23"/>
    </location>
</feature>
<evidence type="ECO:0000313" key="3">
    <source>
        <dbReference type="Proteomes" id="UP000051952"/>
    </source>
</evidence>
<reference evidence="3" key="1">
    <citation type="submission" date="2015-09" db="EMBL/GenBank/DDBJ databases">
        <authorList>
            <consortium name="Pathogen Informatics"/>
        </authorList>
    </citation>
    <scope>NUCLEOTIDE SEQUENCE [LARGE SCALE GENOMIC DNA]</scope>
    <source>
        <strain evidence="3">Lake Konstanz</strain>
    </source>
</reference>
<organism evidence="2 3">
    <name type="scientific">Bodo saltans</name>
    <name type="common">Flagellated protozoan</name>
    <dbReference type="NCBI Taxonomy" id="75058"/>
    <lineage>
        <taxon>Eukaryota</taxon>
        <taxon>Discoba</taxon>
        <taxon>Euglenozoa</taxon>
        <taxon>Kinetoplastea</taxon>
        <taxon>Metakinetoplastina</taxon>
        <taxon>Eubodonida</taxon>
        <taxon>Bodonidae</taxon>
        <taxon>Bodo</taxon>
    </lineage>
</organism>
<keyword evidence="3" id="KW-1185">Reference proteome</keyword>
<name>A0A0S4J125_BODSA</name>
<protein>
    <submittedName>
        <fullName evidence="2">Uncharacterized protein</fullName>
    </submittedName>
</protein>
<dbReference type="OMA" id="KSCDNPM"/>
<feature type="compositionally biased region" description="Polar residues" evidence="1">
    <location>
        <begin position="144"/>
        <end position="154"/>
    </location>
</feature>